<organism evidence="2">
    <name type="scientific">freshwater metagenome</name>
    <dbReference type="NCBI Taxonomy" id="449393"/>
    <lineage>
        <taxon>unclassified sequences</taxon>
        <taxon>metagenomes</taxon>
        <taxon>ecological metagenomes</taxon>
    </lineage>
</organism>
<dbReference type="Gene3D" id="3.40.630.30">
    <property type="match status" value="1"/>
</dbReference>
<dbReference type="InterPro" id="IPR016181">
    <property type="entry name" value="Acyl_CoA_acyltransferase"/>
</dbReference>
<dbReference type="SUPFAM" id="SSF55729">
    <property type="entry name" value="Acyl-CoA N-acyltransferases (Nat)"/>
    <property type="match status" value="1"/>
</dbReference>
<proteinExistence type="predicted"/>
<evidence type="ECO:0000259" key="1">
    <source>
        <dbReference type="Pfam" id="PF00583"/>
    </source>
</evidence>
<name>A0A6J6PV25_9ZZZZ</name>
<evidence type="ECO:0000313" key="2">
    <source>
        <dbReference type="EMBL" id="CAB4699674.1"/>
    </source>
</evidence>
<dbReference type="Pfam" id="PF00583">
    <property type="entry name" value="Acetyltransf_1"/>
    <property type="match status" value="1"/>
</dbReference>
<dbReference type="InterPro" id="IPR000182">
    <property type="entry name" value="GNAT_dom"/>
</dbReference>
<protein>
    <submittedName>
        <fullName evidence="2">Unannotated protein</fullName>
    </submittedName>
</protein>
<dbReference type="AlphaFoldDB" id="A0A6J6PV25"/>
<sequence>MAVTDSFTIAALGPETWDAFDALAQRHHGVWNGCWCTWFITLEAEKDKDRTAESNRALKKRCVEAGTNHSALVFDGERAVAWCEYGTPAELPNMKHRKDYEAGLTRLPDYRVVCFFVDRDYRRQGLAALALRGALDLIAQAGGGVVEAYPHDLEPGKKVSGSFLYSVTRSMFEEAGFTYDRPKGQGNCVMTLTVAPA</sequence>
<gene>
    <name evidence="2" type="ORF">UFOPK2579_00871</name>
</gene>
<feature type="domain" description="N-acetyltransferase" evidence="1">
    <location>
        <begin position="60"/>
        <end position="144"/>
    </location>
</feature>
<dbReference type="GO" id="GO:0016747">
    <property type="term" value="F:acyltransferase activity, transferring groups other than amino-acyl groups"/>
    <property type="evidence" value="ECO:0007669"/>
    <property type="project" value="InterPro"/>
</dbReference>
<dbReference type="EMBL" id="CAEZXR010000082">
    <property type="protein sequence ID" value="CAB4699674.1"/>
    <property type="molecule type" value="Genomic_DNA"/>
</dbReference>
<reference evidence="2" key="1">
    <citation type="submission" date="2020-05" db="EMBL/GenBank/DDBJ databases">
        <authorList>
            <person name="Chiriac C."/>
            <person name="Salcher M."/>
            <person name="Ghai R."/>
            <person name="Kavagutti S V."/>
        </authorList>
    </citation>
    <scope>NUCLEOTIDE SEQUENCE</scope>
</reference>
<accession>A0A6J6PV25</accession>